<dbReference type="GO" id="GO:0016874">
    <property type="term" value="F:ligase activity"/>
    <property type="evidence" value="ECO:0007669"/>
    <property type="project" value="UniProtKB-KW"/>
</dbReference>
<organism evidence="2 3">
    <name type="scientific">Bifidobacterium colobi</name>
    <dbReference type="NCBI Taxonomy" id="2809026"/>
    <lineage>
        <taxon>Bacteria</taxon>
        <taxon>Bacillati</taxon>
        <taxon>Actinomycetota</taxon>
        <taxon>Actinomycetes</taxon>
        <taxon>Bifidobacteriales</taxon>
        <taxon>Bifidobacteriaceae</taxon>
        <taxon>Bifidobacterium</taxon>
    </lineage>
</organism>
<name>A0ABS5UYB9_9BIFI</name>
<keyword evidence="2" id="KW-0436">Ligase</keyword>
<accession>A0ABS5UYB9</accession>
<feature type="domain" description="T4 RNA ligase 1-like N-terminal" evidence="1">
    <location>
        <begin position="47"/>
        <end position="252"/>
    </location>
</feature>
<reference evidence="2 3" key="1">
    <citation type="journal article" date="2021" name="Environ. Microbiol.">
        <title>Genetic insights into the dark matter of the mammalian gut microbiota through targeted genome reconstruction.</title>
        <authorList>
            <person name="Lugli G.A."/>
            <person name="Alessandri G."/>
            <person name="Milani C."/>
            <person name="Viappiani A."/>
            <person name="Fontana F."/>
            <person name="Tarracchini C."/>
            <person name="Mancabelli L."/>
            <person name="Argentini C."/>
            <person name="Ruiz L."/>
            <person name="Margolles A."/>
            <person name="van Sinderen D."/>
            <person name="Turroni F."/>
            <person name="Ventura M."/>
        </authorList>
    </citation>
    <scope>NUCLEOTIDE SEQUENCE [LARGE SCALE GENOMIC DNA]</scope>
    <source>
        <strain evidence="2 3">LC6</strain>
    </source>
</reference>
<gene>
    <name evidence="2" type="ORF">JS530_06990</name>
</gene>
<dbReference type="Proteomes" id="UP000711736">
    <property type="component" value="Unassembled WGS sequence"/>
</dbReference>
<dbReference type="PANTHER" id="PTHR32004">
    <property type="entry name" value="TRNA LIGASE"/>
    <property type="match status" value="1"/>
</dbReference>
<evidence type="ECO:0000313" key="2">
    <source>
        <dbReference type="EMBL" id="MBT1175243.1"/>
    </source>
</evidence>
<sequence length="327" mass="37303">MRKSSMEMMQADPDVRVVPVNNETGFFACNFTPQAFREGHWNTHTINARGLFVNTDGHVVQRGFEKFFAVDETPATQYDKVITHGDVNPQAYPVRVERKENGFLGLIGAAQEHGRFRFWSKSGQTDYSALIERLFPKDSDVRERLWLRLRAWNDTAACEVIDMESDRHIVGYDNSGLRLLHLIRNRQDFAIDYAHEEEFTEIGGFQRPEVVAICNSAAEVAKAIDDARQTTREGVVLYFSDGCMVKVKSDHYKLVKSMRPLLQRVVLRGRSFNKAGEIADLARQVIDYAKLHDIDLTYQRQAFGERDIDMIAAGAILSAILRDKPML</sequence>
<keyword evidence="3" id="KW-1185">Reference proteome</keyword>
<dbReference type="RefSeq" id="WP_214376467.1">
    <property type="nucleotide sequence ID" value="NZ_JAFEJU010000004.1"/>
</dbReference>
<dbReference type="Pfam" id="PF09511">
    <property type="entry name" value="RNA_lig_T4_1"/>
    <property type="match status" value="1"/>
</dbReference>
<dbReference type="EMBL" id="JAFEJU010000004">
    <property type="protein sequence ID" value="MBT1175243.1"/>
    <property type="molecule type" value="Genomic_DNA"/>
</dbReference>
<proteinExistence type="predicted"/>
<evidence type="ECO:0000259" key="1">
    <source>
        <dbReference type="Pfam" id="PF09511"/>
    </source>
</evidence>
<dbReference type="PANTHER" id="PTHR32004:SF1">
    <property type="entry name" value="TRNA LIGASE"/>
    <property type="match status" value="1"/>
</dbReference>
<dbReference type="InterPro" id="IPR019039">
    <property type="entry name" value="T4-Rnl1-like_N"/>
</dbReference>
<protein>
    <submittedName>
        <fullName evidence="2">T4 RnlA family RNA ligase</fullName>
    </submittedName>
</protein>
<evidence type="ECO:0000313" key="3">
    <source>
        <dbReference type="Proteomes" id="UP000711736"/>
    </source>
</evidence>
<comment type="caution">
    <text evidence="2">The sequence shown here is derived from an EMBL/GenBank/DDBJ whole genome shotgun (WGS) entry which is preliminary data.</text>
</comment>